<name>A0ABR4XWS2_9BACI</name>
<comment type="caution">
    <text evidence="1">The sequence shown here is derived from an EMBL/GenBank/DDBJ whole genome shotgun (WGS) entry which is preliminary data.</text>
</comment>
<proteinExistence type="predicted"/>
<reference evidence="1 2" key="1">
    <citation type="submission" date="2014-02" db="EMBL/GenBank/DDBJ databases">
        <title>Draft genome sequence of Lysinibacillus boronitolerans NBRC 103108.</title>
        <authorList>
            <person name="Zhang F."/>
            <person name="Wang G."/>
            <person name="Zhang L."/>
        </authorList>
    </citation>
    <scope>NUCLEOTIDE SEQUENCE [LARGE SCALE GENOMIC DNA]</scope>
    <source>
        <strain evidence="1 2">NBRC 103108</strain>
    </source>
</reference>
<dbReference type="InterPro" id="IPR013783">
    <property type="entry name" value="Ig-like_fold"/>
</dbReference>
<evidence type="ECO:0000313" key="2">
    <source>
        <dbReference type="Proteomes" id="UP000030487"/>
    </source>
</evidence>
<sequence>DTDKFTIRGTSGDPDANSNVKVSYRINAGNAVEIYDGTGGAWEFELLLAQLKVGENMIVVEVVDNYGAKTSKTIKLNKNTVNTPILQSVARYKIEPPRGSAKGVLLFIERDAGLAVKVELSMTLTGEQEQYITLTPVNTAPTNNDTIEDTFEYTVSEEKQNIILKITPSCTDLSFNHKIHLISGAVD</sequence>
<dbReference type="Proteomes" id="UP000030487">
    <property type="component" value="Unassembled WGS sequence"/>
</dbReference>
<gene>
    <name evidence="1" type="ORF">CD31_17610</name>
</gene>
<dbReference type="RefSeq" id="WP_036079343.1">
    <property type="nucleotide sequence ID" value="NZ_AVCW01000004.1"/>
</dbReference>
<accession>A0ABR4XWS2</accession>
<feature type="non-terminal residue" evidence="1">
    <location>
        <position position="1"/>
    </location>
</feature>
<protein>
    <recommendedName>
        <fullName evidence="3">Bacterial Ig-like domain-containing protein</fullName>
    </recommendedName>
</protein>
<evidence type="ECO:0000313" key="1">
    <source>
        <dbReference type="EMBL" id="KGR83194.1"/>
    </source>
</evidence>
<organism evidence="1 2">
    <name type="scientific">Lysinibacillus boronitolerans JCM 21713 = 10a = NBRC 103108</name>
    <dbReference type="NCBI Taxonomy" id="1294264"/>
    <lineage>
        <taxon>Bacteria</taxon>
        <taxon>Bacillati</taxon>
        <taxon>Bacillota</taxon>
        <taxon>Bacilli</taxon>
        <taxon>Bacillales</taxon>
        <taxon>Bacillaceae</taxon>
        <taxon>Lysinibacillus</taxon>
    </lineage>
</organism>
<evidence type="ECO:0008006" key="3">
    <source>
        <dbReference type="Google" id="ProtNLM"/>
    </source>
</evidence>
<keyword evidence="2" id="KW-1185">Reference proteome</keyword>
<dbReference type="EMBL" id="JPVR01000078">
    <property type="protein sequence ID" value="KGR83194.1"/>
    <property type="molecule type" value="Genomic_DNA"/>
</dbReference>
<dbReference type="Gene3D" id="2.60.40.10">
    <property type="entry name" value="Immunoglobulins"/>
    <property type="match status" value="1"/>
</dbReference>